<name>A0A936TC62_9ACTN</name>
<evidence type="ECO:0000313" key="3">
    <source>
        <dbReference type="EMBL" id="MBK9295873.1"/>
    </source>
</evidence>
<sequence length="266" mass="28112">MVDTPEDTPTAAEQLTVSPTGVSAGPEEKRRRWLLLTALALVFLAASVLVLGLALRGSGAGSGEVTASGRAAAASGKPERTAEPTEAAADEASQETPETTEPPPKALELPFEWSAEGLVSLPFGTQRDEAIEAVSAALDSPPDEVTVNEQSECTPGTSARWEADNVRLSMDEAGNLASASFPAELGSVDGVNPAATLGIVRDAFPQVSLEYRPAEPDFGEYEDSYRWTVQSAEANVSGNVGSENDQAAFEMTWLRSERYQGVECYE</sequence>
<gene>
    <name evidence="3" type="ORF">IPN02_03160</name>
</gene>
<dbReference type="AlphaFoldDB" id="A0A936TC62"/>
<evidence type="ECO:0000313" key="4">
    <source>
        <dbReference type="Proteomes" id="UP000727993"/>
    </source>
</evidence>
<organism evidence="3 4">
    <name type="scientific">Candidatus Neomicrothrix subdominans</name>
    <dbReference type="NCBI Taxonomy" id="2954438"/>
    <lineage>
        <taxon>Bacteria</taxon>
        <taxon>Bacillati</taxon>
        <taxon>Actinomycetota</taxon>
        <taxon>Acidimicrobiia</taxon>
        <taxon>Acidimicrobiales</taxon>
        <taxon>Microthrixaceae</taxon>
        <taxon>Candidatus Neomicrothrix</taxon>
    </lineage>
</organism>
<keyword evidence="2" id="KW-0812">Transmembrane</keyword>
<keyword evidence="2" id="KW-1133">Transmembrane helix</keyword>
<comment type="caution">
    <text evidence="3">The sequence shown here is derived from an EMBL/GenBank/DDBJ whole genome shotgun (WGS) entry which is preliminary data.</text>
</comment>
<evidence type="ECO:0000256" key="2">
    <source>
        <dbReference type="SAM" id="Phobius"/>
    </source>
</evidence>
<dbReference type="EMBL" id="JADJZA010000001">
    <property type="protein sequence ID" value="MBK9295873.1"/>
    <property type="molecule type" value="Genomic_DNA"/>
</dbReference>
<dbReference type="Proteomes" id="UP000727993">
    <property type="component" value="Unassembled WGS sequence"/>
</dbReference>
<evidence type="ECO:0000256" key="1">
    <source>
        <dbReference type="SAM" id="MobiDB-lite"/>
    </source>
</evidence>
<feature type="region of interest" description="Disordered" evidence="1">
    <location>
        <begin position="1"/>
        <end position="27"/>
    </location>
</feature>
<keyword evidence="2" id="KW-0472">Membrane</keyword>
<feature type="transmembrane region" description="Helical" evidence="2">
    <location>
        <begin position="33"/>
        <end position="55"/>
    </location>
</feature>
<feature type="region of interest" description="Disordered" evidence="1">
    <location>
        <begin position="60"/>
        <end position="106"/>
    </location>
</feature>
<reference evidence="3 4" key="1">
    <citation type="submission" date="2020-10" db="EMBL/GenBank/DDBJ databases">
        <title>Connecting structure to function with the recovery of over 1000 high-quality activated sludge metagenome-assembled genomes encoding full-length rRNA genes using long-read sequencing.</title>
        <authorList>
            <person name="Singleton C.M."/>
            <person name="Petriglieri F."/>
            <person name="Kristensen J.M."/>
            <person name="Kirkegaard R.H."/>
            <person name="Michaelsen T.Y."/>
            <person name="Andersen M.H."/>
            <person name="Karst S.M."/>
            <person name="Dueholm M.S."/>
            <person name="Nielsen P.H."/>
            <person name="Albertsen M."/>
        </authorList>
    </citation>
    <scope>NUCLEOTIDE SEQUENCE [LARGE SCALE GENOMIC DNA]</scope>
    <source>
        <strain evidence="3">Lyne_18-Q3-R50-59_MAXAC.006</strain>
    </source>
</reference>
<protein>
    <submittedName>
        <fullName evidence="3">Uncharacterized protein</fullName>
    </submittedName>
</protein>
<feature type="compositionally biased region" description="Polar residues" evidence="1">
    <location>
        <begin position="11"/>
        <end position="21"/>
    </location>
</feature>
<proteinExistence type="predicted"/>
<accession>A0A936TC62</accession>